<dbReference type="Proteomes" id="UP000036902">
    <property type="component" value="Chromosome"/>
</dbReference>
<keyword evidence="4" id="KW-1185">Reference proteome</keyword>
<dbReference type="GO" id="GO:0015677">
    <property type="term" value="P:copper ion import"/>
    <property type="evidence" value="ECO:0007669"/>
    <property type="project" value="TreeGrafter"/>
</dbReference>
<proteinExistence type="predicted"/>
<dbReference type="GO" id="GO:0070967">
    <property type="term" value="F:coenzyme F420 binding"/>
    <property type="evidence" value="ECO:0007669"/>
    <property type="project" value="InterPro"/>
</dbReference>
<evidence type="ECO:0000259" key="2">
    <source>
        <dbReference type="Pfam" id="PF03807"/>
    </source>
</evidence>
<dbReference type="AlphaFoldDB" id="A0A127K4W7"/>
<evidence type="ECO:0000256" key="1">
    <source>
        <dbReference type="ARBA" id="ARBA00023002"/>
    </source>
</evidence>
<dbReference type="PANTHER" id="PTHR14239:SF0">
    <property type="entry name" value="F420-DEPENDENT NADP REDUCTASE"/>
    <property type="match status" value="1"/>
</dbReference>
<dbReference type="GO" id="GO:0008823">
    <property type="term" value="F:cupric reductase (NADH) activity"/>
    <property type="evidence" value="ECO:0007669"/>
    <property type="project" value="TreeGrafter"/>
</dbReference>
<reference evidence="4" key="1">
    <citation type="submission" date="2016-03" db="EMBL/GenBank/DDBJ databases">
        <authorList>
            <person name="Ma C."/>
            <person name="Zhou S."/>
            <person name="Yang G."/>
        </authorList>
    </citation>
    <scope>NUCLEOTIDE SEQUENCE [LARGE SCALE GENOMIC DNA]</scope>
    <source>
        <strain evidence="4">SgZ-1</strain>
    </source>
</reference>
<organism evidence="3 4">
    <name type="scientific">Thauera humireducens</name>
    <dbReference type="NCBI Taxonomy" id="1134435"/>
    <lineage>
        <taxon>Bacteria</taxon>
        <taxon>Pseudomonadati</taxon>
        <taxon>Pseudomonadota</taxon>
        <taxon>Betaproteobacteria</taxon>
        <taxon>Rhodocyclales</taxon>
        <taxon>Zoogloeaceae</taxon>
        <taxon>Thauera</taxon>
    </lineage>
</organism>
<dbReference type="KEGG" id="thu:AC731_008645"/>
<dbReference type="GO" id="GO:0016651">
    <property type="term" value="F:oxidoreductase activity, acting on NAD(P)H"/>
    <property type="evidence" value="ECO:0007669"/>
    <property type="project" value="InterPro"/>
</dbReference>
<sequence>MVIDNTNTIGVIGGTGKLGAALARRWAKAGLRVAIGSRDADKAREAAAALAAETGASVDSGLNADIAARADLIVVSVPFASQVATLEEIRAAAAGKLVVDTTVPLMPPKVMRVQLPAEGCAALRAQQVLGEAVRVVSAFHNVAAHKLATDEDIACDVLVFGDDKADRSQVMALADAAGLRGLHGGALPNSAAAEAMTSVLIFLNKTYRVDGAGLCITGELDMNADA</sequence>
<dbReference type="Pfam" id="PF03807">
    <property type="entry name" value="F420_oxidored"/>
    <property type="match status" value="1"/>
</dbReference>
<protein>
    <submittedName>
        <fullName evidence="3">NADPH-dependent F420 reductase</fullName>
    </submittedName>
</protein>
<keyword evidence="1" id="KW-0560">Oxidoreductase</keyword>
<feature type="domain" description="Pyrroline-5-carboxylate reductase catalytic N-terminal" evidence="2">
    <location>
        <begin position="8"/>
        <end position="104"/>
    </location>
</feature>
<accession>A0A127K4W7</accession>
<dbReference type="GO" id="GO:0006740">
    <property type="term" value="P:NADPH regeneration"/>
    <property type="evidence" value="ECO:0007669"/>
    <property type="project" value="InterPro"/>
</dbReference>
<dbReference type="GO" id="GO:0005886">
    <property type="term" value="C:plasma membrane"/>
    <property type="evidence" value="ECO:0007669"/>
    <property type="project" value="TreeGrafter"/>
</dbReference>
<evidence type="ECO:0000313" key="3">
    <source>
        <dbReference type="EMBL" id="AMO37013.1"/>
    </source>
</evidence>
<dbReference type="Gene3D" id="3.40.50.720">
    <property type="entry name" value="NAD(P)-binding Rossmann-like Domain"/>
    <property type="match status" value="1"/>
</dbReference>
<dbReference type="PANTHER" id="PTHR14239">
    <property type="entry name" value="DUDULIN-RELATED"/>
    <property type="match status" value="1"/>
</dbReference>
<dbReference type="GO" id="GO:0050661">
    <property type="term" value="F:NADP binding"/>
    <property type="evidence" value="ECO:0007669"/>
    <property type="project" value="InterPro"/>
</dbReference>
<dbReference type="STRING" id="1134435.AC731_008645"/>
<dbReference type="RefSeq" id="WP_048705216.1">
    <property type="nucleotide sequence ID" value="NZ_CP014646.1"/>
</dbReference>
<dbReference type="InterPro" id="IPR036291">
    <property type="entry name" value="NAD(P)-bd_dom_sf"/>
</dbReference>
<dbReference type="InterPro" id="IPR028939">
    <property type="entry name" value="P5C_Rdtase_cat_N"/>
</dbReference>
<name>A0A127K4W7_9RHOO</name>
<dbReference type="SUPFAM" id="SSF51735">
    <property type="entry name" value="NAD(P)-binding Rossmann-fold domains"/>
    <property type="match status" value="1"/>
</dbReference>
<dbReference type="EMBL" id="CP014646">
    <property type="protein sequence ID" value="AMO37013.1"/>
    <property type="molecule type" value="Genomic_DNA"/>
</dbReference>
<dbReference type="InterPro" id="IPR010185">
    <property type="entry name" value="NpdG"/>
</dbReference>
<evidence type="ECO:0000313" key="4">
    <source>
        <dbReference type="Proteomes" id="UP000036902"/>
    </source>
</evidence>
<gene>
    <name evidence="3" type="ORF">AC731_008645</name>
</gene>
<dbReference type="InterPro" id="IPR051267">
    <property type="entry name" value="STEAP_metalloreductase"/>
</dbReference>
<dbReference type="GO" id="GO:0052851">
    <property type="term" value="F:ferric-chelate reductase (NADPH) activity"/>
    <property type="evidence" value="ECO:0007669"/>
    <property type="project" value="TreeGrafter"/>
</dbReference>
<dbReference type="NCBIfam" id="TIGR01915">
    <property type="entry name" value="npdG"/>
    <property type="match status" value="1"/>
</dbReference>